<name>A0A372JTA9_9ACTN</name>
<dbReference type="EMBL" id="QURH01000037">
    <property type="protein sequence ID" value="RFU43247.1"/>
    <property type="molecule type" value="Genomic_DNA"/>
</dbReference>
<accession>A0A372JTA9</accession>
<comment type="caution">
    <text evidence="2">The sequence shown here is derived from an EMBL/GenBank/DDBJ whole genome shotgun (WGS) entry which is preliminary data.</text>
</comment>
<sequence length="299" mass="29523">MDQGPARNPAAIAVLRRALARRAVRRLLVLAGLVAAGWLIGGVGQAFADTAGTAAPKGVAVSGPGALLRAPGGIVRDTSAALGRRAAVPAALAVVPHAGSIVPHAGSIVPPAGSIVPHAGSIVPQAGTILPHAGTVVPLPVPVVRPVPNVVAPRPPASPLHQTPGRVRTGAKASDAVRPSVVAALDRHARGASAARPITRWTTASAVGAAVKGHGPVRSGASRTVLHDTNAPAGPVPAPVQAAGSSVPAAGPALFGGFGGMTLRRSWTPRRPGPVLLRAPGEVPPAVRGATDEPSFAPD</sequence>
<feature type="region of interest" description="Disordered" evidence="1">
    <location>
        <begin position="272"/>
        <end position="299"/>
    </location>
</feature>
<feature type="region of interest" description="Disordered" evidence="1">
    <location>
        <begin position="154"/>
        <end position="175"/>
    </location>
</feature>
<dbReference type="AlphaFoldDB" id="A0A372JTA9"/>
<evidence type="ECO:0000313" key="2">
    <source>
        <dbReference type="EMBL" id="RFU43247.1"/>
    </source>
</evidence>
<reference evidence="2 3" key="1">
    <citation type="submission" date="2018-08" db="EMBL/GenBank/DDBJ databases">
        <title>Actinomadura jelena sp. nov., a novel Actinomycete isolated from soil in Chad.</title>
        <authorList>
            <person name="Shi L."/>
        </authorList>
    </citation>
    <scope>NUCLEOTIDE SEQUENCE [LARGE SCALE GENOMIC DNA]</scope>
    <source>
        <strain evidence="2 3">NEAU-G17</strain>
    </source>
</reference>
<dbReference type="Proteomes" id="UP000261811">
    <property type="component" value="Unassembled WGS sequence"/>
</dbReference>
<proteinExistence type="predicted"/>
<protein>
    <submittedName>
        <fullName evidence="2">Uncharacterized protein</fullName>
    </submittedName>
</protein>
<keyword evidence="3" id="KW-1185">Reference proteome</keyword>
<evidence type="ECO:0000256" key="1">
    <source>
        <dbReference type="SAM" id="MobiDB-lite"/>
    </source>
</evidence>
<organism evidence="2 3">
    <name type="scientific">Actinomadura logoneensis</name>
    <dbReference type="NCBI Taxonomy" id="2293572"/>
    <lineage>
        <taxon>Bacteria</taxon>
        <taxon>Bacillati</taxon>
        <taxon>Actinomycetota</taxon>
        <taxon>Actinomycetes</taxon>
        <taxon>Streptosporangiales</taxon>
        <taxon>Thermomonosporaceae</taxon>
        <taxon>Actinomadura</taxon>
    </lineage>
</organism>
<dbReference type="RefSeq" id="WP_117355813.1">
    <property type="nucleotide sequence ID" value="NZ_QURH01000037.1"/>
</dbReference>
<dbReference type="OrthoDB" id="3483937at2"/>
<evidence type="ECO:0000313" key="3">
    <source>
        <dbReference type="Proteomes" id="UP000261811"/>
    </source>
</evidence>
<gene>
    <name evidence="2" type="ORF">DZF91_02010</name>
</gene>